<feature type="compositionally biased region" description="Polar residues" evidence="2">
    <location>
        <begin position="420"/>
        <end position="433"/>
    </location>
</feature>
<feature type="region of interest" description="Disordered" evidence="2">
    <location>
        <begin position="519"/>
        <end position="549"/>
    </location>
</feature>
<feature type="domain" description="R3H" evidence="3">
    <location>
        <begin position="205"/>
        <end position="268"/>
    </location>
</feature>
<dbReference type="PANTHER" id="PTHR15672">
    <property type="entry name" value="CAMP-REGULATED PHOSPHOPROTEIN 21 RELATED R3H DOMAIN CONTAINING PROTEIN"/>
    <property type="match status" value="1"/>
</dbReference>
<feature type="compositionally biased region" description="Basic and acidic residues" evidence="2">
    <location>
        <begin position="870"/>
        <end position="883"/>
    </location>
</feature>
<dbReference type="FunFam" id="3.30.1370.50:FF:000001">
    <property type="entry name" value="R3H domain-containing protein 2 isoform 1"/>
    <property type="match status" value="1"/>
</dbReference>
<dbReference type="GO" id="GO:0003676">
    <property type="term" value="F:nucleic acid binding"/>
    <property type="evidence" value="ECO:0007669"/>
    <property type="project" value="UniProtKB-UniRule"/>
</dbReference>
<feature type="region of interest" description="Disordered" evidence="2">
    <location>
        <begin position="453"/>
        <end position="472"/>
    </location>
</feature>
<dbReference type="InterPro" id="IPR036867">
    <property type="entry name" value="R3H_dom_sf"/>
</dbReference>
<feature type="compositionally biased region" description="Polar residues" evidence="2">
    <location>
        <begin position="155"/>
        <end position="175"/>
    </location>
</feature>
<evidence type="ECO:0000256" key="2">
    <source>
        <dbReference type="SAM" id="MobiDB-lite"/>
    </source>
</evidence>
<sequence length="1103" mass="120676">MEKAESPSLSVSVTSDPEVAVDPTTIPAEGETAETTSDQPSSRQGSLSRESSQEGATTPKDGSQIQVLVEEHHDGDDESEEPGGRRYEKAARSDHRGDARMSSERGRGKGKAHPKIKLLVRSRAVHDDTSPPATPDPPTVEQKQSPTKELKSQESGDSACSGLTTPRSTASLSRDSSQDKEYTDFTGVDLHQFIVDTLKNNPRDRMMLLKLEKDCIELINEEKTHQKTFPPMTSYHRMLVHRVAAYFGMDHNVDSTGKAVIINKTCNTRIPEQKFSEHIKDNSRGEEPQRRQILQRDRESSSEKEEVSKDRIPTLREDKKSKSIEEREEEYEKARARIFNQDSTSSVDTDSGFSRSSRQSSQEDTPRWHDYGRPWSSTDSDTSTNRIQRPTVTKASSFGGTPMLARGDSGDRSGRGSGKLSKQGSDASGSIARSQPLGMQPSISISYPTSVSTTQVTWSGGSEASSVPSFSGTGTGTGVLWAVSDISQIPPGSVLINPQTGQPFVNADGSPVIFQPQMVAQQQPMRGQQQQQPQQQQQQMSSQPSPQQPIIYTSYVPQQQQMVQGQGQYVVGEESQAQLGDMTPQFQQLNISRQSSGDSAVELSSPQQGQHPMYAAQGQFLTSPVQPPAPYQHSQAQQVMGQQPFVQGGMQQVPVYFLPPNQLPQGFRAVVPMYVAPAQQQQQQQASGQQVPLQSGQYSQQQHTLLSPQQVPQYPSYQIPTIQTPQGVTAPGQGFQPVGVGQSQQGMQQQVPMQSYYMVPCSGTAPPAVVAYPPPSDQTQMGRPPSPSQGQQVMSGQYVTFAYSQQRAPSPQMHQSPAYNVQSPPTSPQTFSSGSYASRSAQQRPAPTVQISGTSSPPPQATQPYSQQRKSFDGRMSKSDLYQHNHRGGSPVGQSPRPSPSQSPQATVANPVRTGIIIPPAQYGRPLIQGQSFPTPVLAQPLQFAPQVRPKVVYPQQQQQSSQQGGAQPSQQQGGKGSKQQQRKGPKKARSAEVPTESEQVLSHVLEVFDLPEGLKRHETETLFKDITKVGGKIRWLQESRSGGGRRGDSKSSDLVSDYIVLAVFTTKAAAQNTLKTVSSEHFKLRPPQKQYDIRLLERSSTT</sequence>
<feature type="region of interest" description="Disordered" evidence="2">
    <location>
        <begin position="1"/>
        <end position="178"/>
    </location>
</feature>
<dbReference type="OrthoDB" id="278430at2759"/>
<evidence type="ECO:0000259" key="4">
    <source>
        <dbReference type="PROSITE" id="PS51673"/>
    </source>
</evidence>
<feature type="region of interest" description="Disordered" evidence="2">
    <location>
        <begin position="769"/>
        <end position="793"/>
    </location>
</feature>
<keyword evidence="1" id="KW-0597">Phosphoprotein</keyword>
<evidence type="ECO:0000313" key="5">
    <source>
        <dbReference type="EMBL" id="CAH1241631.1"/>
    </source>
</evidence>
<feature type="compositionally biased region" description="Polar residues" evidence="2">
    <location>
        <begin position="340"/>
        <end position="353"/>
    </location>
</feature>
<name>A0A8K0E466_BRALA</name>
<protein>
    <submittedName>
        <fullName evidence="5">R3HDM1 protein</fullName>
    </submittedName>
</protein>
<dbReference type="PANTHER" id="PTHR15672:SF8">
    <property type="entry name" value="PROTEIN ENCORE"/>
    <property type="match status" value="1"/>
</dbReference>
<dbReference type="InterPro" id="IPR051937">
    <property type="entry name" value="R3H_domain_containing"/>
</dbReference>
<dbReference type="Pfam" id="PF12752">
    <property type="entry name" value="SUZ"/>
    <property type="match status" value="1"/>
</dbReference>
<proteinExistence type="predicted"/>
<evidence type="ECO:0000259" key="3">
    <source>
        <dbReference type="PROSITE" id="PS51061"/>
    </source>
</evidence>
<feature type="compositionally biased region" description="Low complexity" evidence="2">
    <location>
        <begin position="955"/>
        <end position="973"/>
    </location>
</feature>
<feature type="compositionally biased region" description="Low complexity" evidence="2">
    <location>
        <begin position="888"/>
        <end position="905"/>
    </location>
</feature>
<dbReference type="Pfam" id="PF01424">
    <property type="entry name" value="R3H"/>
    <property type="match status" value="1"/>
</dbReference>
<feature type="compositionally biased region" description="Basic and acidic residues" evidence="2">
    <location>
        <begin position="82"/>
        <end position="107"/>
    </location>
</feature>
<evidence type="ECO:0000256" key="1">
    <source>
        <dbReference type="ARBA" id="ARBA00022553"/>
    </source>
</evidence>
<feature type="compositionally biased region" description="Low complexity" evidence="2">
    <location>
        <begin position="41"/>
        <end position="55"/>
    </location>
</feature>
<keyword evidence="6" id="KW-1185">Reference proteome</keyword>
<feature type="compositionally biased region" description="Low complexity" evidence="2">
    <location>
        <begin position="822"/>
        <end position="835"/>
    </location>
</feature>
<feature type="compositionally biased region" description="Polar residues" evidence="2">
    <location>
        <begin position="836"/>
        <end position="855"/>
    </location>
</feature>
<feature type="region of interest" description="Disordered" evidence="2">
    <location>
        <begin position="273"/>
        <end position="446"/>
    </location>
</feature>
<feature type="region of interest" description="Disordered" evidence="2">
    <location>
        <begin position="951"/>
        <end position="998"/>
    </location>
</feature>
<reference evidence="5" key="1">
    <citation type="submission" date="2022-01" db="EMBL/GenBank/DDBJ databases">
        <authorList>
            <person name="Braso-Vives M."/>
        </authorList>
    </citation>
    <scope>NUCLEOTIDE SEQUENCE</scope>
</reference>
<feature type="compositionally biased region" description="Basic residues" evidence="2">
    <location>
        <begin position="108"/>
        <end position="120"/>
    </location>
</feature>
<feature type="domain" description="SUZ" evidence="4">
    <location>
        <begin position="269"/>
        <end position="343"/>
    </location>
</feature>
<dbReference type="Proteomes" id="UP000838412">
    <property type="component" value="Chromosome 12"/>
</dbReference>
<dbReference type="InterPro" id="IPR024771">
    <property type="entry name" value="SUZ"/>
</dbReference>
<gene>
    <name evidence="5" type="primary">R3HDM1</name>
    <name evidence="5" type="ORF">BLAG_LOCUS5165</name>
</gene>
<dbReference type="PROSITE" id="PS51673">
    <property type="entry name" value="SUZ"/>
    <property type="match status" value="1"/>
</dbReference>
<dbReference type="CDD" id="cd02642">
    <property type="entry name" value="R3H_encore_like"/>
    <property type="match status" value="1"/>
</dbReference>
<feature type="compositionally biased region" description="Polar residues" evidence="2">
    <location>
        <begin position="375"/>
        <end position="399"/>
    </location>
</feature>
<accession>A0A8K0E466</accession>
<dbReference type="SMART" id="SM00393">
    <property type="entry name" value="R3H"/>
    <property type="match status" value="1"/>
</dbReference>
<feature type="region of interest" description="Disordered" evidence="2">
    <location>
        <begin position="806"/>
        <end position="907"/>
    </location>
</feature>
<evidence type="ECO:0000313" key="6">
    <source>
        <dbReference type="Proteomes" id="UP000838412"/>
    </source>
</evidence>
<dbReference type="PROSITE" id="PS51061">
    <property type="entry name" value="R3H"/>
    <property type="match status" value="1"/>
</dbReference>
<dbReference type="Gene3D" id="3.30.1370.50">
    <property type="entry name" value="R3H-like domain"/>
    <property type="match status" value="1"/>
</dbReference>
<organism evidence="5 6">
    <name type="scientific">Branchiostoma lanceolatum</name>
    <name type="common">Common lancelet</name>
    <name type="synonym">Amphioxus lanceolatum</name>
    <dbReference type="NCBI Taxonomy" id="7740"/>
    <lineage>
        <taxon>Eukaryota</taxon>
        <taxon>Metazoa</taxon>
        <taxon>Chordata</taxon>
        <taxon>Cephalochordata</taxon>
        <taxon>Leptocardii</taxon>
        <taxon>Amphioxiformes</taxon>
        <taxon>Branchiostomatidae</taxon>
        <taxon>Branchiostoma</taxon>
    </lineage>
</organism>
<dbReference type="SUPFAM" id="SSF82708">
    <property type="entry name" value="R3H domain"/>
    <property type="match status" value="1"/>
</dbReference>
<dbReference type="EMBL" id="OV696697">
    <property type="protein sequence ID" value="CAH1241631.1"/>
    <property type="molecule type" value="Genomic_DNA"/>
</dbReference>
<dbReference type="InterPro" id="IPR001374">
    <property type="entry name" value="R3H_dom"/>
</dbReference>
<feature type="compositionally biased region" description="Polar residues" evidence="2">
    <location>
        <begin position="806"/>
        <end position="821"/>
    </location>
</feature>
<feature type="compositionally biased region" description="Basic and acidic residues" evidence="2">
    <location>
        <begin position="273"/>
        <end position="335"/>
    </location>
</feature>
<dbReference type="AlphaFoldDB" id="A0A8K0E466"/>